<reference evidence="2 3" key="1">
    <citation type="submission" date="2020-08" db="EMBL/GenBank/DDBJ databases">
        <title>Genomic Encyclopedia of Type Strains, Phase IV (KMG-IV): sequencing the most valuable type-strain genomes for metagenomic binning, comparative biology and taxonomic classification.</title>
        <authorList>
            <person name="Goeker M."/>
        </authorList>
    </citation>
    <scope>NUCLEOTIDE SEQUENCE [LARGE SCALE GENOMIC DNA]</scope>
    <source>
        <strain evidence="2 3">DSM 23240</strain>
    </source>
</reference>
<dbReference type="AlphaFoldDB" id="A0A840RP71"/>
<keyword evidence="3" id="KW-1185">Reference proteome</keyword>
<sequence length="52" mass="5722">MTACEEAASGGRQKSHSLRKLTVKIQSHIINYGPIVYSSALLGVMIKHNILR</sequence>
<accession>A0A840RP71</accession>
<keyword evidence="1" id="KW-0812">Transmembrane</keyword>
<dbReference type="EMBL" id="JACHHQ010000001">
    <property type="protein sequence ID" value="MBB5198431.1"/>
    <property type="molecule type" value="Genomic_DNA"/>
</dbReference>
<organism evidence="2 3">
    <name type="scientific">Glaciimonas immobilis</name>
    <dbReference type="NCBI Taxonomy" id="728004"/>
    <lineage>
        <taxon>Bacteria</taxon>
        <taxon>Pseudomonadati</taxon>
        <taxon>Pseudomonadota</taxon>
        <taxon>Betaproteobacteria</taxon>
        <taxon>Burkholderiales</taxon>
        <taxon>Oxalobacteraceae</taxon>
        <taxon>Glaciimonas</taxon>
    </lineage>
</organism>
<keyword evidence="1" id="KW-1133">Transmembrane helix</keyword>
<protein>
    <submittedName>
        <fullName evidence="2">Uncharacterized protein</fullName>
    </submittedName>
</protein>
<keyword evidence="1" id="KW-0472">Membrane</keyword>
<evidence type="ECO:0000256" key="1">
    <source>
        <dbReference type="SAM" id="Phobius"/>
    </source>
</evidence>
<name>A0A840RP71_9BURK</name>
<evidence type="ECO:0000313" key="2">
    <source>
        <dbReference type="EMBL" id="MBB5198431.1"/>
    </source>
</evidence>
<proteinExistence type="predicted"/>
<gene>
    <name evidence="2" type="ORF">HNR39_000241</name>
</gene>
<dbReference type="Proteomes" id="UP000571084">
    <property type="component" value="Unassembled WGS sequence"/>
</dbReference>
<evidence type="ECO:0000313" key="3">
    <source>
        <dbReference type="Proteomes" id="UP000571084"/>
    </source>
</evidence>
<comment type="caution">
    <text evidence="2">The sequence shown here is derived from an EMBL/GenBank/DDBJ whole genome shotgun (WGS) entry which is preliminary data.</text>
</comment>
<feature type="transmembrane region" description="Helical" evidence="1">
    <location>
        <begin position="29"/>
        <end position="46"/>
    </location>
</feature>